<dbReference type="SUPFAM" id="SSF46785">
    <property type="entry name" value="Winged helix' DNA-binding domain"/>
    <property type="match status" value="1"/>
</dbReference>
<accession>A0ABW0LEP8</accession>
<dbReference type="InterPro" id="IPR036390">
    <property type="entry name" value="WH_DNA-bd_sf"/>
</dbReference>
<dbReference type="InterPro" id="IPR036388">
    <property type="entry name" value="WH-like_DNA-bd_sf"/>
</dbReference>
<dbReference type="PANTHER" id="PTHR37293">
    <property type="entry name" value="PHAGE REPLICATION PROTEIN-RELATED"/>
    <property type="match status" value="1"/>
</dbReference>
<protein>
    <submittedName>
        <fullName evidence="4">DnaD domain-containing protein</fullName>
    </submittedName>
</protein>
<dbReference type="Pfam" id="PF07261">
    <property type="entry name" value="DnaB_2"/>
    <property type="match status" value="1"/>
</dbReference>
<feature type="domain" description="DnaB/C C-terminal" evidence="2">
    <location>
        <begin position="130"/>
        <end position="201"/>
    </location>
</feature>
<comment type="caution">
    <text evidence="4">The sequence shown here is derived from an EMBL/GenBank/DDBJ whole genome shotgun (WGS) entry which is preliminary data.</text>
</comment>
<evidence type="ECO:0000313" key="5">
    <source>
        <dbReference type="Proteomes" id="UP001596147"/>
    </source>
</evidence>
<dbReference type="Gene3D" id="1.10.10.10">
    <property type="entry name" value="Winged helix-like DNA-binding domain superfamily/Winged helix DNA-binding domain"/>
    <property type="match status" value="1"/>
</dbReference>
<dbReference type="Proteomes" id="UP001596147">
    <property type="component" value="Unassembled WGS sequence"/>
</dbReference>
<dbReference type="InterPro" id="IPR053843">
    <property type="entry name" value="DnaD_N"/>
</dbReference>
<dbReference type="NCBIfam" id="TIGR01446">
    <property type="entry name" value="DnaD_dom"/>
    <property type="match status" value="1"/>
</dbReference>
<dbReference type="InterPro" id="IPR006343">
    <property type="entry name" value="DnaB/C_C"/>
</dbReference>
<gene>
    <name evidence="4" type="ORF">ACFPM4_00940</name>
</gene>
<dbReference type="PANTHER" id="PTHR37293:SF6">
    <property type="entry name" value="DNA REPLICATION PROTEIN DNAD"/>
    <property type="match status" value="1"/>
</dbReference>
<evidence type="ECO:0000313" key="4">
    <source>
        <dbReference type="EMBL" id="MFC5463311.1"/>
    </source>
</evidence>
<evidence type="ECO:0000259" key="2">
    <source>
        <dbReference type="Pfam" id="PF07261"/>
    </source>
</evidence>
<dbReference type="RefSeq" id="WP_382346626.1">
    <property type="nucleotide sequence ID" value="NZ_JBHSMC010000001.1"/>
</dbReference>
<evidence type="ECO:0000256" key="1">
    <source>
        <dbReference type="ARBA" id="ARBA00093462"/>
    </source>
</evidence>
<sequence>MDNKMIVAWMESGMMQIPILLMEKYRQIGLDEKELIVLLQVISFIEKGNHFPTPEELSERMTITSKECSLILRRLIQLQLLKIEKDNSEEVRSEKYSVAPLWTKLADELMSEQKQKDLQTVLDEGQDIYTMFEQEFGRPLSPMECESLAMWLDEDKQDPVIIKAALRESVLSGKVNFRYIDRILFEWKKNGIRTLEQVKIHSAKFRQKPKTTAGQQLNNKKSGTVPLYNWLEQ</sequence>
<proteinExistence type="inferred from homology"/>
<dbReference type="SUPFAM" id="SSF158499">
    <property type="entry name" value="DnaD domain-like"/>
    <property type="match status" value="1"/>
</dbReference>
<evidence type="ECO:0000259" key="3">
    <source>
        <dbReference type="Pfam" id="PF21984"/>
    </source>
</evidence>
<dbReference type="EMBL" id="JBHSMC010000001">
    <property type="protein sequence ID" value="MFC5463311.1"/>
    <property type="molecule type" value="Genomic_DNA"/>
</dbReference>
<keyword evidence="5" id="KW-1185">Reference proteome</keyword>
<dbReference type="Pfam" id="PF21984">
    <property type="entry name" value="DnaD_N"/>
    <property type="match status" value="1"/>
</dbReference>
<dbReference type="Gene3D" id="1.10.10.630">
    <property type="entry name" value="DnaD domain-like"/>
    <property type="match status" value="1"/>
</dbReference>
<dbReference type="InterPro" id="IPR053162">
    <property type="entry name" value="DnaD"/>
</dbReference>
<dbReference type="InterPro" id="IPR034829">
    <property type="entry name" value="DnaD-like_sf"/>
</dbReference>
<name>A0ABW0LEP8_9BACI</name>
<reference evidence="5" key="1">
    <citation type="journal article" date="2019" name="Int. J. Syst. Evol. Microbiol.">
        <title>The Global Catalogue of Microorganisms (GCM) 10K type strain sequencing project: providing services to taxonomists for standard genome sequencing and annotation.</title>
        <authorList>
            <consortium name="The Broad Institute Genomics Platform"/>
            <consortium name="The Broad Institute Genome Sequencing Center for Infectious Disease"/>
            <person name="Wu L."/>
            <person name="Ma J."/>
        </authorList>
    </citation>
    <scope>NUCLEOTIDE SEQUENCE [LARGE SCALE GENOMIC DNA]</scope>
    <source>
        <strain evidence="5">CGMCC 1.12237</strain>
    </source>
</reference>
<organism evidence="4 5">
    <name type="scientific">Lederbergia graminis</name>
    <dbReference type="NCBI Taxonomy" id="735518"/>
    <lineage>
        <taxon>Bacteria</taxon>
        <taxon>Bacillati</taxon>
        <taxon>Bacillota</taxon>
        <taxon>Bacilli</taxon>
        <taxon>Bacillales</taxon>
        <taxon>Bacillaceae</taxon>
        <taxon>Lederbergia</taxon>
    </lineage>
</organism>
<feature type="domain" description="DnaD N-terminal" evidence="3">
    <location>
        <begin position="17"/>
        <end position="115"/>
    </location>
</feature>
<comment type="similarity">
    <text evidence="1">Belongs to the DnaB/DnaD family.</text>
</comment>